<feature type="region of interest" description="Disordered" evidence="1">
    <location>
        <begin position="39"/>
        <end position="68"/>
    </location>
</feature>
<evidence type="ECO:0000256" key="2">
    <source>
        <dbReference type="SAM" id="SignalP"/>
    </source>
</evidence>
<keyword evidence="4" id="KW-1185">Reference proteome</keyword>
<dbReference type="KEGG" id="sgrg:L0C25_08635"/>
<keyword evidence="2" id="KW-0732">Signal</keyword>
<dbReference type="RefSeq" id="WP_271636071.1">
    <property type="nucleotide sequence ID" value="NZ_CP094970.1"/>
</dbReference>
<protein>
    <recommendedName>
        <fullName evidence="5">Secreted protein</fullName>
    </recommendedName>
</protein>
<dbReference type="EMBL" id="CP094970">
    <property type="protein sequence ID" value="UYM07127.1"/>
    <property type="molecule type" value="Genomic_DNA"/>
</dbReference>
<accession>A0AA46TLI1</accession>
<organism evidence="3 4">
    <name type="scientific">Solicola gregarius</name>
    <dbReference type="NCBI Taxonomy" id="2908642"/>
    <lineage>
        <taxon>Bacteria</taxon>
        <taxon>Bacillati</taxon>
        <taxon>Actinomycetota</taxon>
        <taxon>Actinomycetes</taxon>
        <taxon>Propionibacteriales</taxon>
        <taxon>Nocardioidaceae</taxon>
        <taxon>Solicola</taxon>
    </lineage>
</organism>
<dbReference type="AlphaFoldDB" id="A0AA46TLI1"/>
<gene>
    <name evidence="3" type="ORF">L0C25_08635</name>
</gene>
<evidence type="ECO:0008006" key="5">
    <source>
        <dbReference type="Google" id="ProtNLM"/>
    </source>
</evidence>
<sequence length="321" mass="33549">MNTPTRVTAFVIGVAAVFAAAAGIGTAVGPLDDTAAATDAMGDHGGDAGAGHNESGHGTGASGVEELPGGLMVSQSGYTLDLEQSHVRPARSVPLRFRILGPEGEPVTSYTKEHGKDLHLIVVRRDMAGYQHVHPTLGSDGTWAVDLDLPTAGEYRVFADFAPAGAEGITLGADLAVEGTYEPHTLPEPTGSTQVGDYTVTLDGKLAVGESSPLTLLVSRNGEPVTDLQPYLEAYGHLVALRDGDLAYLHVHPDGAPDDGETRPGPKIRFFAEVPSTGSYRLFLDFKHGDEVRTAEFTMNAGAGTQSRSGEHGKSQHGHGH</sequence>
<dbReference type="Proteomes" id="UP001164390">
    <property type="component" value="Chromosome"/>
</dbReference>
<feature type="chain" id="PRO_5041319000" description="Secreted protein" evidence="2">
    <location>
        <begin position="23"/>
        <end position="321"/>
    </location>
</feature>
<reference evidence="3" key="1">
    <citation type="submission" date="2022-01" db="EMBL/GenBank/DDBJ databases">
        <title>Nocardioidaceae gen. sp. A5X3R13.</title>
        <authorList>
            <person name="Lopez Marin M.A."/>
            <person name="Uhlik O."/>
        </authorList>
    </citation>
    <scope>NUCLEOTIDE SEQUENCE</scope>
    <source>
        <strain evidence="3">A5X3R13</strain>
    </source>
</reference>
<feature type="region of interest" description="Disordered" evidence="1">
    <location>
        <begin position="299"/>
        <end position="321"/>
    </location>
</feature>
<feature type="signal peptide" evidence="2">
    <location>
        <begin position="1"/>
        <end position="22"/>
    </location>
</feature>
<name>A0AA46TLI1_9ACTN</name>
<proteinExistence type="predicted"/>
<evidence type="ECO:0000313" key="4">
    <source>
        <dbReference type="Proteomes" id="UP001164390"/>
    </source>
</evidence>
<evidence type="ECO:0000313" key="3">
    <source>
        <dbReference type="EMBL" id="UYM07127.1"/>
    </source>
</evidence>
<evidence type="ECO:0000256" key="1">
    <source>
        <dbReference type="SAM" id="MobiDB-lite"/>
    </source>
</evidence>